<dbReference type="RefSeq" id="WP_273597643.1">
    <property type="nucleotide sequence ID" value="NZ_JAQQXS010000014.1"/>
</dbReference>
<gene>
    <name evidence="1" type="ORF">PRZ01_15165</name>
</gene>
<evidence type="ECO:0000313" key="1">
    <source>
        <dbReference type="EMBL" id="MDC8786528.1"/>
    </source>
</evidence>
<name>A0ABT5KUA5_9BURK</name>
<protein>
    <submittedName>
        <fullName evidence="1">PIN domain-containing protein</fullName>
    </submittedName>
</protein>
<accession>A0ABT5KUA5</accession>
<proteinExistence type="predicted"/>
<keyword evidence="2" id="KW-1185">Reference proteome</keyword>
<organism evidence="1 2">
    <name type="scientific">Roseateles koreensis</name>
    <dbReference type="NCBI Taxonomy" id="2987526"/>
    <lineage>
        <taxon>Bacteria</taxon>
        <taxon>Pseudomonadati</taxon>
        <taxon>Pseudomonadota</taxon>
        <taxon>Betaproteobacteria</taxon>
        <taxon>Burkholderiales</taxon>
        <taxon>Sphaerotilaceae</taxon>
        <taxon>Roseateles</taxon>
    </lineage>
</organism>
<evidence type="ECO:0000313" key="2">
    <source>
        <dbReference type="Proteomes" id="UP001219862"/>
    </source>
</evidence>
<reference evidence="1 2" key="1">
    <citation type="submission" date="2022-10" db="EMBL/GenBank/DDBJ databases">
        <title>paucibacter sp. hw8 Genome sequencing.</title>
        <authorList>
            <person name="Park S."/>
        </authorList>
    </citation>
    <scope>NUCLEOTIDE SEQUENCE [LARGE SCALE GENOMIC DNA]</scope>
    <source>
        <strain evidence="2">hw8</strain>
    </source>
</reference>
<sequence length="162" mass="17393">MNAAGKSAAPSVVFDTAVILHALLLNDETARRLRSAWQSGGCQALIAKSSARALIDALRYPALSLNEMQQQELLTDFLPYAQVLSLEAVKVSPTQKKILTDRTGQVLSPAILELMVAAEGKVQYFVSDSSNSSPARKGRGKPSDVSFCRILDTASFLALQQG</sequence>
<dbReference type="EMBL" id="JAQQXS010000014">
    <property type="protein sequence ID" value="MDC8786528.1"/>
    <property type="molecule type" value="Genomic_DNA"/>
</dbReference>
<comment type="caution">
    <text evidence="1">The sequence shown here is derived from an EMBL/GenBank/DDBJ whole genome shotgun (WGS) entry which is preliminary data.</text>
</comment>
<dbReference type="Proteomes" id="UP001219862">
    <property type="component" value="Unassembled WGS sequence"/>
</dbReference>